<dbReference type="AlphaFoldDB" id="A0A3R9MAE9"/>
<feature type="chain" id="PRO_5018700876" evidence="1">
    <location>
        <begin position="27"/>
        <end position="317"/>
    </location>
</feature>
<evidence type="ECO:0000313" key="2">
    <source>
        <dbReference type="EMBL" id="RSK41109.1"/>
    </source>
</evidence>
<dbReference type="Proteomes" id="UP000270291">
    <property type="component" value="Unassembled WGS sequence"/>
</dbReference>
<comment type="caution">
    <text evidence="2">The sequence shown here is derived from an EMBL/GenBank/DDBJ whole genome shotgun (WGS) entry which is preliminary data.</text>
</comment>
<evidence type="ECO:0000256" key="1">
    <source>
        <dbReference type="SAM" id="SignalP"/>
    </source>
</evidence>
<dbReference type="EMBL" id="RWIU01000006">
    <property type="protein sequence ID" value="RSK41109.1"/>
    <property type="molecule type" value="Genomic_DNA"/>
</dbReference>
<sequence>MRLSRSFAWSVLPLSVLLAAAGYAPAPVASSVAVADFTQGVITTRVSLPGNPYDKFLSQIDPAKGNIQGQMQQLAGRLTAAEQQQFQAAAADLSPAMTIGAMMLPRKGTLYCRGREARATTDALTYHLENYFNLATNKGLLRIVSQSAPQSINYTYDAASVEKTWQSIVVTDTDYTLRTTPETVLVAGYPSQKTTYTLKPGAEETKPAAPGQLSEKPVALDVWTSRQIPQSLNFAHPVYLNQAHGITRLVVYFDKERKQQLRYEFTTVQARPVTDKELKITTTAPVLDYTKDAMQIGVKTMALMFGGGPQAPAATDE</sequence>
<reference evidence="2 3" key="1">
    <citation type="submission" date="2018-12" db="EMBL/GenBank/DDBJ databases">
        <authorList>
            <person name="Feng G."/>
            <person name="Zhu H."/>
        </authorList>
    </citation>
    <scope>NUCLEOTIDE SEQUENCE [LARGE SCALE GENOMIC DNA]</scope>
    <source>
        <strain evidence="2 3">LMG 26000</strain>
    </source>
</reference>
<proteinExistence type="predicted"/>
<gene>
    <name evidence="2" type="ORF">EI293_16915</name>
</gene>
<protein>
    <submittedName>
        <fullName evidence="2">Uncharacterized protein</fullName>
    </submittedName>
</protein>
<accession>A0A3R9MAE9</accession>
<name>A0A3R9MAE9_9BACT</name>
<keyword evidence="3" id="KW-1185">Reference proteome</keyword>
<dbReference type="RefSeq" id="WP_125439732.1">
    <property type="nucleotide sequence ID" value="NZ_RWIU01000006.1"/>
</dbReference>
<evidence type="ECO:0000313" key="3">
    <source>
        <dbReference type="Proteomes" id="UP000270291"/>
    </source>
</evidence>
<keyword evidence="1" id="KW-0732">Signal</keyword>
<dbReference type="OrthoDB" id="871084at2"/>
<feature type="signal peptide" evidence="1">
    <location>
        <begin position="1"/>
        <end position="26"/>
    </location>
</feature>
<organism evidence="2 3">
    <name type="scientific">Hymenobacter perfusus</name>
    <dbReference type="NCBI Taxonomy" id="1236770"/>
    <lineage>
        <taxon>Bacteria</taxon>
        <taxon>Pseudomonadati</taxon>
        <taxon>Bacteroidota</taxon>
        <taxon>Cytophagia</taxon>
        <taxon>Cytophagales</taxon>
        <taxon>Hymenobacteraceae</taxon>
        <taxon>Hymenobacter</taxon>
    </lineage>
</organism>